<name>A0ABX1BY51_9ACTN</name>
<dbReference type="EMBL" id="JAATEN010000016">
    <property type="protein sequence ID" value="NJQ02624.1"/>
    <property type="molecule type" value="Genomic_DNA"/>
</dbReference>
<dbReference type="Pfam" id="PF11338">
    <property type="entry name" value="DUF3140"/>
    <property type="match status" value="1"/>
</dbReference>
<evidence type="ECO:0000313" key="2">
    <source>
        <dbReference type="EMBL" id="NJQ02624.1"/>
    </source>
</evidence>
<sequence>MTSDELAAWLRTESAGEATETEPDHSGPELGRRVLRILQKRRTDLEDDDIRAMYKVVDRVTAQRREDLEPVAGQAHWRHGLMNIGHDPLKPPRDTGR</sequence>
<comment type="caution">
    <text evidence="2">The sequence shown here is derived from an EMBL/GenBank/DDBJ whole genome shotgun (WGS) entry which is preliminary data.</text>
</comment>
<dbReference type="InterPro" id="IPR021487">
    <property type="entry name" value="DUF3140"/>
</dbReference>
<evidence type="ECO:0000313" key="3">
    <source>
        <dbReference type="Proteomes" id="UP000695264"/>
    </source>
</evidence>
<evidence type="ECO:0000256" key="1">
    <source>
        <dbReference type="SAM" id="MobiDB-lite"/>
    </source>
</evidence>
<dbReference type="Proteomes" id="UP000695264">
    <property type="component" value="Unassembled WGS sequence"/>
</dbReference>
<proteinExistence type="predicted"/>
<dbReference type="PANTHER" id="PTHR40630:SF1">
    <property type="entry name" value="DNA-BINDING PROTEIN"/>
    <property type="match status" value="1"/>
</dbReference>
<dbReference type="PANTHER" id="PTHR40630">
    <property type="entry name" value="POSSIBLE DNA-BINDING PROTEIN"/>
    <property type="match status" value="1"/>
</dbReference>
<organism evidence="2 3">
    <name type="scientific">Streptomyces zingiberis</name>
    <dbReference type="NCBI Taxonomy" id="2053010"/>
    <lineage>
        <taxon>Bacteria</taxon>
        <taxon>Bacillati</taxon>
        <taxon>Actinomycetota</taxon>
        <taxon>Actinomycetes</taxon>
        <taxon>Kitasatosporales</taxon>
        <taxon>Streptomycetaceae</taxon>
        <taxon>Streptomyces</taxon>
    </lineage>
</organism>
<gene>
    <name evidence="2" type="ORF">HCK00_19280</name>
</gene>
<feature type="region of interest" description="Disordered" evidence="1">
    <location>
        <begin position="1"/>
        <end position="32"/>
    </location>
</feature>
<protein>
    <submittedName>
        <fullName evidence="2">DUF3140 domain-containing protein</fullName>
    </submittedName>
</protein>
<reference evidence="2 3" key="1">
    <citation type="submission" date="2020-03" db="EMBL/GenBank/DDBJ databases">
        <title>WGS of actinomycetes isolated from Thailand.</title>
        <authorList>
            <person name="Thawai C."/>
        </authorList>
    </citation>
    <scope>NUCLEOTIDE SEQUENCE [LARGE SCALE GENOMIC DNA]</scope>
    <source>
        <strain evidence="2 3">PLAI 1-29</strain>
    </source>
</reference>
<feature type="compositionally biased region" description="Basic and acidic residues" evidence="1">
    <location>
        <begin position="22"/>
        <end position="32"/>
    </location>
</feature>
<accession>A0ABX1BY51</accession>
<keyword evidence="3" id="KW-1185">Reference proteome</keyword>